<dbReference type="Pfam" id="PF00389">
    <property type="entry name" value="2-Hacid_dh"/>
    <property type="match status" value="1"/>
</dbReference>
<organism evidence="7 8">
    <name type="scientific">Cohaesibacter gelatinilyticus</name>
    <dbReference type="NCBI Taxonomy" id="372072"/>
    <lineage>
        <taxon>Bacteria</taxon>
        <taxon>Pseudomonadati</taxon>
        <taxon>Pseudomonadota</taxon>
        <taxon>Alphaproteobacteria</taxon>
        <taxon>Hyphomicrobiales</taxon>
        <taxon>Cohaesibacteraceae</taxon>
    </lineage>
</organism>
<dbReference type="InterPro" id="IPR036291">
    <property type="entry name" value="NAD(P)-bd_dom_sf"/>
</dbReference>
<dbReference type="InterPro" id="IPR006139">
    <property type="entry name" value="D-isomer_2_OHA_DH_cat_dom"/>
</dbReference>
<dbReference type="InterPro" id="IPR029752">
    <property type="entry name" value="D-isomer_DH_CS1"/>
</dbReference>
<dbReference type="SUPFAM" id="SSF52283">
    <property type="entry name" value="Formate/glycerate dehydrogenase catalytic domain-like"/>
    <property type="match status" value="1"/>
</dbReference>
<dbReference type="GO" id="GO:0030267">
    <property type="term" value="F:glyoxylate reductase (NADPH) activity"/>
    <property type="evidence" value="ECO:0007669"/>
    <property type="project" value="TreeGrafter"/>
</dbReference>
<evidence type="ECO:0000259" key="5">
    <source>
        <dbReference type="Pfam" id="PF00389"/>
    </source>
</evidence>
<dbReference type="Gene3D" id="3.40.50.720">
    <property type="entry name" value="NAD(P)-binding Rossmann-like Domain"/>
    <property type="match status" value="2"/>
</dbReference>
<evidence type="ECO:0000313" key="8">
    <source>
        <dbReference type="Proteomes" id="UP000219439"/>
    </source>
</evidence>
<keyword evidence="3" id="KW-0520">NAD</keyword>
<dbReference type="PROSITE" id="PS00065">
    <property type="entry name" value="D_2_HYDROXYACID_DH_1"/>
    <property type="match status" value="1"/>
</dbReference>
<comment type="similarity">
    <text evidence="1 4">Belongs to the D-isomer specific 2-hydroxyacid dehydrogenase family.</text>
</comment>
<name>A0A285NBS7_9HYPH</name>
<dbReference type="SUPFAM" id="SSF51735">
    <property type="entry name" value="NAD(P)-binding Rossmann-fold domains"/>
    <property type="match status" value="1"/>
</dbReference>
<dbReference type="RefSeq" id="WP_097151882.1">
    <property type="nucleotide sequence ID" value="NZ_OBEL01000001.1"/>
</dbReference>
<evidence type="ECO:0000256" key="4">
    <source>
        <dbReference type="RuleBase" id="RU003719"/>
    </source>
</evidence>
<evidence type="ECO:0000259" key="6">
    <source>
        <dbReference type="Pfam" id="PF02826"/>
    </source>
</evidence>
<accession>A0A285NBS7</accession>
<dbReference type="Proteomes" id="UP000219439">
    <property type="component" value="Unassembled WGS sequence"/>
</dbReference>
<dbReference type="InterPro" id="IPR006140">
    <property type="entry name" value="D-isomer_DH_NAD-bd"/>
</dbReference>
<dbReference type="AlphaFoldDB" id="A0A285NBS7"/>
<reference evidence="7 8" key="1">
    <citation type="submission" date="2017-09" db="EMBL/GenBank/DDBJ databases">
        <authorList>
            <person name="Ehlers B."/>
            <person name="Leendertz F.H."/>
        </authorList>
    </citation>
    <scope>NUCLEOTIDE SEQUENCE [LARGE SCALE GENOMIC DNA]</scope>
    <source>
        <strain evidence="7 8">DSM 18289</strain>
    </source>
</reference>
<dbReference type="InterPro" id="IPR029753">
    <property type="entry name" value="D-isomer_DH_CS"/>
</dbReference>
<dbReference type="PANTHER" id="PTHR10996">
    <property type="entry name" value="2-HYDROXYACID DEHYDROGENASE-RELATED"/>
    <property type="match status" value="1"/>
</dbReference>
<protein>
    <submittedName>
        <fullName evidence="7">Lactate dehydrogenase</fullName>
    </submittedName>
</protein>
<keyword evidence="2 4" id="KW-0560">Oxidoreductase</keyword>
<dbReference type="GO" id="GO:0005829">
    <property type="term" value="C:cytosol"/>
    <property type="evidence" value="ECO:0007669"/>
    <property type="project" value="TreeGrafter"/>
</dbReference>
<dbReference type="InterPro" id="IPR050223">
    <property type="entry name" value="D-isomer_2-hydroxyacid_DH"/>
</dbReference>
<dbReference type="EMBL" id="OBEL01000001">
    <property type="protein sequence ID" value="SNZ06890.1"/>
    <property type="molecule type" value="Genomic_DNA"/>
</dbReference>
<dbReference type="GO" id="GO:0051287">
    <property type="term" value="F:NAD binding"/>
    <property type="evidence" value="ECO:0007669"/>
    <property type="project" value="InterPro"/>
</dbReference>
<evidence type="ECO:0000256" key="3">
    <source>
        <dbReference type="ARBA" id="ARBA00023027"/>
    </source>
</evidence>
<dbReference type="GO" id="GO:0016618">
    <property type="term" value="F:hydroxypyruvate reductase [NAD(P)H] activity"/>
    <property type="evidence" value="ECO:0007669"/>
    <property type="project" value="TreeGrafter"/>
</dbReference>
<dbReference type="PROSITE" id="PS00670">
    <property type="entry name" value="D_2_HYDROXYACID_DH_2"/>
    <property type="match status" value="1"/>
</dbReference>
<dbReference type="FunFam" id="3.40.50.720:FF:000203">
    <property type="entry name" value="D-3-phosphoglycerate dehydrogenase (SerA)"/>
    <property type="match status" value="1"/>
</dbReference>
<evidence type="ECO:0000256" key="1">
    <source>
        <dbReference type="ARBA" id="ARBA00005854"/>
    </source>
</evidence>
<dbReference type="CDD" id="cd05301">
    <property type="entry name" value="GDH"/>
    <property type="match status" value="1"/>
</dbReference>
<evidence type="ECO:0000313" key="7">
    <source>
        <dbReference type="EMBL" id="SNZ06890.1"/>
    </source>
</evidence>
<feature type="domain" description="D-isomer specific 2-hydroxyacid dehydrogenase NAD-binding" evidence="6">
    <location>
        <begin position="118"/>
        <end position="298"/>
    </location>
</feature>
<gene>
    <name evidence="7" type="ORF">SAMN06265368_0574</name>
</gene>
<evidence type="ECO:0000256" key="2">
    <source>
        <dbReference type="ARBA" id="ARBA00023002"/>
    </source>
</evidence>
<feature type="domain" description="D-isomer specific 2-hydroxyacid dehydrogenase catalytic" evidence="5">
    <location>
        <begin position="13"/>
        <end position="330"/>
    </location>
</feature>
<dbReference type="Pfam" id="PF02826">
    <property type="entry name" value="2-Hacid_dh_C"/>
    <property type="match status" value="1"/>
</dbReference>
<proteinExistence type="inferred from homology"/>
<keyword evidence="8" id="KW-1185">Reference proteome</keyword>
<dbReference type="PANTHER" id="PTHR10996:SF257">
    <property type="entry name" value="GLYOXYLATE REDUCTASE 1"/>
    <property type="match status" value="1"/>
</dbReference>
<sequence length="330" mass="35665">MVEQGLEEGLPKILVTRKLPQAVEDYLTSNFNVTLNARDQPLKPEQLQKALHDYDGILPTAADRFDAQMLTEPAIRCKIIANFAVGYDNVDAEAAAKAGIALTNTPGVLTDCTADIAMTLLLMTARRASFSEGYLRDGDWSGFSPTFNLGTKVAGKTLGIIGMGRIGKAMAKRCHFGFDMPVVFYNRSRMEVNEAKAYGAIQLDSVDDVLREADFVSLHCPGGAANRHLINAQRLSMMKPTAHLINTARGEVVDEAALIAALQTGTIAGAGLDVFEEEPKVPKALKKLDNVSLLPHIGSGTLETRTDMGMKAAENMVIFFSGKKPPNQVN</sequence>
<dbReference type="OrthoDB" id="9793626at2"/>